<evidence type="ECO:0000313" key="2">
    <source>
        <dbReference type="Proteomes" id="UP000694866"/>
    </source>
</evidence>
<feature type="region of interest" description="Disordered" evidence="1">
    <location>
        <begin position="1252"/>
        <end position="1274"/>
    </location>
</feature>
<reference evidence="3" key="1">
    <citation type="submission" date="2025-08" db="UniProtKB">
        <authorList>
            <consortium name="RefSeq"/>
        </authorList>
    </citation>
    <scope>IDENTIFICATION</scope>
    <source>
        <strain evidence="3">USDA-PBARC FA_bdor</strain>
        <tissue evidence="3">Whole organism</tissue>
    </source>
</reference>
<gene>
    <name evidence="3" type="primary">LOC105268922</name>
</gene>
<protein>
    <recommendedName>
        <fullName evidence="4">Separase</fullName>
    </recommendedName>
</protein>
<sequence length="1580" mass="180947">MNRNASAQVKQWVADIQMNEFAKVQGEIDNYEFENESSKAKYLLRLLIYLCQTVTKVSLKNRQCGYEISNLSEYICKSLCSIPNTSNYFSSLYHIIRVLLEIGLYGEAMTICNYLLPPSTWHQKMLDEGGNLNEHYTKLWSMLYVSIDKLMRSMKPGSLTPTIFHEILEIIEYQLNIEQLAKSDGSKSLLLKLLLYSDFLEHLKCSREHFDEFTDKFFLKYLSKTKLHLGDRNRSATYENFTKIISKLSVYYIKKNKLETLRKILKKILKNFEMCTLESREASKCHQLLADFSNIFIIPLTNLSTIDIEEINDLIQRIQGMILSYGEESLIKSNIYAISSILETLCMLWGELGQNSSDQPPREVILSTTDLLNYLSEIIRTYQVHSLCKCGTKTCLVLQDQATSSQVKSRILSVLCRLCPKSQLPPGFFEQFSIISTQCVDLLYDLQRKNCEGWKSNWLSTAVSIYNFALNFSSCHYEKSAELYKFLASSIIKLKATDEDKKFCLSISTPPLSLALHRLSNLYYGNRQYEEARIYAALNVYFHPTHPDCQGYRNWSFIHYQNSSYRHLTLVNFLREHPDDLRVLGLGKIELKNQVLQDICIREIKSHIAMKLDLSEAILAVFDCLETLNADEITYATAVHQISYHSLNFQSKTPSSDHLKTAMGKLKSLKHDKSNIHYIQYLMAHFALYEVLEEIRSIEEATKVEMKVANIKLYAASNNGVSTKESNVVPTFSQINIKTAKSIASQLESIYNLWNKSLTPELITKWDSIGGTSTVKAIIVAGEYSRFYRYRKLEIKFWKMGYHCAVKTDSHESIVYITARSISSRYINDDWIENSQEIIASKLINSKEPKVPAIIAMFKLSLSDYYYYIGNTKKADQLYEEGMRAAPLNISENCGTFIFSQQIVLTHQFHNFPPERKNNLEYTGIFGHILYAMLLIDDTAAELKDLVWSLYEMDMVFEVSCNIANRMNALFSYREVTAHLVRRLKVCQPKISVLRVAEILKYLCIIDLSRNQLEDCEVKLQGMEHILQMETFSGFMEREVMKIPDSSSFLNAFPDRALMDPIRDIPQNDSSPILRRERFALPDFMSHGQKCKCFTCVDDAYKFLVFSCTHIRAQLYTLQNLRHYARQHFEGALNISEKLLDLSRKEDNYQYYYIIDYVLFLLDFIRFLKKDNSTYEEGRKFVCWALEICDIYKLECHPVYMSAMEIVFEYRFEKVFPEELPTSSLVIPKVDDIDVHEFTDHQEIPEAFCVTPIKESGNSPRPDSRSPRRKNKAPILSLSEANVGTVESDPEELSPPLVVPDKRKKRVVTRVKPVRRKLAENDFEQDDDVVKISTRKSSPVPKCDDLGVKFTTLINKAIRVASDLSRKLHVLSRKAEGPITDDLLQKLVDILEEGLTRYEKQRKNEVEGASGGSRKALRGTEIFYLDVGEVQGIIETAKSMMSIGDLSSTAAGPGELSKSRPSGPTEKSSRKGTDPSVAALAKGIGKLSVRSSVSQVDAVSKRVRKLSVRSSGSKVEPANGVDRLSVKNSRRRTPGIRINDEEGVGSDDEVVEPSIIEPRRSRRLVGMSSTTETKLSRKRL</sequence>
<keyword evidence="2" id="KW-1185">Reference proteome</keyword>
<dbReference type="GeneID" id="105268922"/>
<proteinExistence type="predicted"/>
<feature type="compositionally biased region" description="Acidic residues" evidence="1">
    <location>
        <begin position="1541"/>
        <end position="1551"/>
    </location>
</feature>
<feature type="region of interest" description="Disordered" evidence="1">
    <location>
        <begin position="1526"/>
        <end position="1552"/>
    </location>
</feature>
<organism evidence="2 3">
    <name type="scientific">Fopius arisanus</name>
    <dbReference type="NCBI Taxonomy" id="64838"/>
    <lineage>
        <taxon>Eukaryota</taxon>
        <taxon>Metazoa</taxon>
        <taxon>Ecdysozoa</taxon>
        <taxon>Arthropoda</taxon>
        <taxon>Hexapoda</taxon>
        <taxon>Insecta</taxon>
        <taxon>Pterygota</taxon>
        <taxon>Neoptera</taxon>
        <taxon>Endopterygota</taxon>
        <taxon>Hymenoptera</taxon>
        <taxon>Apocrita</taxon>
        <taxon>Ichneumonoidea</taxon>
        <taxon>Braconidae</taxon>
        <taxon>Opiinae</taxon>
        <taxon>Fopius</taxon>
    </lineage>
</organism>
<name>A0A9R1TD32_9HYME</name>
<evidence type="ECO:0000313" key="3">
    <source>
        <dbReference type="RefSeq" id="XP_011307145.1"/>
    </source>
</evidence>
<evidence type="ECO:0008006" key="4">
    <source>
        <dbReference type="Google" id="ProtNLM"/>
    </source>
</evidence>
<dbReference type="Proteomes" id="UP000694866">
    <property type="component" value="Unplaced"/>
</dbReference>
<feature type="region of interest" description="Disordered" evidence="1">
    <location>
        <begin position="1445"/>
        <end position="1476"/>
    </location>
</feature>
<feature type="region of interest" description="Disordered" evidence="1">
    <location>
        <begin position="1561"/>
        <end position="1580"/>
    </location>
</feature>
<dbReference type="OrthoDB" id="6776738at2759"/>
<dbReference type="KEGG" id="fas:105268922"/>
<dbReference type="RefSeq" id="XP_011307145.1">
    <property type="nucleotide sequence ID" value="XM_011308843.1"/>
</dbReference>
<accession>A0A9R1TD32</accession>
<evidence type="ECO:0000256" key="1">
    <source>
        <dbReference type="SAM" id="MobiDB-lite"/>
    </source>
</evidence>